<dbReference type="AlphaFoldDB" id="A0A8R1TMG4"/>
<evidence type="ECO:0000313" key="2">
    <source>
        <dbReference type="Proteomes" id="UP000024404"/>
    </source>
</evidence>
<reference evidence="2" key="1">
    <citation type="submission" date="2013-10" db="EMBL/GenBank/DDBJ databases">
        <title>Genome sequencing of Onchocerca volvulus.</title>
        <authorList>
            <person name="Cotton J."/>
            <person name="Tsai J."/>
            <person name="Stanley E."/>
            <person name="Tracey A."/>
            <person name="Holroyd N."/>
            <person name="Lustigman S."/>
            <person name="Berriman M."/>
        </authorList>
    </citation>
    <scope>NUCLEOTIDE SEQUENCE</scope>
</reference>
<dbReference type="EMBL" id="CMVM020000634">
    <property type="status" value="NOT_ANNOTATED_CDS"/>
    <property type="molecule type" value="Genomic_DNA"/>
</dbReference>
<keyword evidence="2" id="KW-1185">Reference proteome</keyword>
<dbReference type="OMA" id="TINDEHI"/>
<protein>
    <submittedName>
        <fullName evidence="1">Uncharacterized protein</fullName>
    </submittedName>
</protein>
<accession>A0A8R1TMG4</accession>
<sequence>MSYNMSFRKRYTINDEHIMWLFILEKLDERDRMAYYPKGLKLWEEFLDTGNIDGGFTVQSLSTHFRKYMYHHIEKSSLTVEQQVKIAAALRISVSLRQQKM</sequence>
<reference evidence="1" key="2">
    <citation type="submission" date="2022-06" db="UniProtKB">
        <authorList>
            <consortium name="EnsemblMetazoa"/>
        </authorList>
    </citation>
    <scope>IDENTIFICATION</scope>
</reference>
<name>A0A8R1TMG4_ONCVO</name>
<dbReference type="Proteomes" id="UP000024404">
    <property type="component" value="Unassembled WGS sequence"/>
</dbReference>
<dbReference type="EnsemblMetazoa" id="OVOC12707.1">
    <property type="protein sequence ID" value="OVOC12707.1"/>
    <property type="gene ID" value="WBGene00249516"/>
</dbReference>
<organism evidence="1 2">
    <name type="scientific">Onchocerca volvulus</name>
    <dbReference type="NCBI Taxonomy" id="6282"/>
    <lineage>
        <taxon>Eukaryota</taxon>
        <taxon>Metazoa</taxon>
        <taxon>Ecdysozoa</taxon>
        <taxon>Nematoda</taxon>
        <taxon>Chromadorea</taxon>
        <taxon>Rhabditida</taxon>
        <taxon>Spirurina</taxon>
        <taxon>Spiruromorpha</taxon>
        <taxon>Filarioidea</taxon>
        <taxon>Onchocercidae</taxon>
        <taxon>Onchocerca</taxon>
    </lineage>
</organism>
<proteinExistence type="predicted"/>
<evidence type="ECO:0000313" key="1">
    <source>
        <dbReference type="EnsemblMetazoa" id="OVOC12707.1"/>
    </source>
</evidence>